<name>C0PL63_MAIZE</name>
<accession>C0PL63</accession>
<dbReference type="AlphaFoldDB" id="C0PL63"/>
<reference evidence="2" key="2">
    <citation type="submission" date="2012-06" db="EMBL/GenBank/DDBJ databases">
        <authorList>
            <person name="Yu Y."/>
            <person name="Currie J."/>
            <person name="Lomeli R."/>
            <person name="Angelova A."/>
            <person name="Collura K."/>
            <person name="Wissotski M."/>
            <person name="Campos D."/>
            <person name="Kudrna D."/>
            <person name="Golser W."/>
            <person name="Ashely E."/>
            <person name="Descour A."/>
            <person name="Fernandes J."/>
            <person name="Soderlund C."/>
            <person name="Walbot V."/>
        </authorList>
    </citation>
    <scope>NUCLEOTIDE SEQUENCE</scope>
    <source>
        <strain evidence="2">B73</strain>
    </source>
</reference>
<feature type="chain" id="PRO_5002901813" evidence="1">
    <location>
        <begin position="17"/>
        <end position="101"/>
    </location>
</feature>
<proteinExistence type="evidence at transcript level"/>
<evidence type="ECO:0000313" key="2">
    <source>
        <dbReference type="EMBL" id="ACN35929.1"/>
    </source>
</evidence>
<keyword evidence="1" id="KW-0732">Signal</keyword>
<protein>
    <submittedName>
        <fullName evidence="2">Uncharacterized protein</fullName>
    </submittedName>
</protein>
<feature type="signal peptide" evidence="1">
    <location>
        <begin position="1"/>
        <end position="16"/>
    </location>
</feature>
<evidence type="ECO:0000256" key="1">
    <source>
        <dbReference type="SAM" id="SignalP"/>
    </source>
</evidence>
<reference evidence="2" key="1">
    <citation type="journal article" date="2009" name="PLoS Genet.">
        <title>Sequencing, mapping, and analysis of 27,455 maize full-length cDNAs.</title>
        <authorList>
            <person name="Soderlund C."/>
            <person name="Descour A."/>
            <person name="Kudrna D."/>
            <person name="Bomhoff M."/>
            <person name="Boyd L."/>
            <person name="Currie J."/>
            <person name="Angelova A."/>
            <person name="Collura K."/>
            <person name="Wissotski M."/>
            <person name="Ashley E."/>
            <person name="Morrow D."/>
            <person name="Fernandes J."/>
            <person name="Walbot V."/>
            <person name="Yu Y."/>
        </authorList>
    </citation>
    <scope>NUCLEOTIDE SEQUENCE</scope>
    <source>
        <strain evidence="2">B73</strain>
    </source>
</reference>
<dbReference type="EMBL" id="BT069032">
    <property type="protein sequence ID" value="ACN35929.1"/>
    <property type="molecule type" value="mRNA"/>
</dbReference>
<sequence length="101" mass="11148">MVLLDWTCELWIFTASILVCKDFLKNDFQIKKPIDTAGARAEGKNTRVLTSIGYRLEGERNATSPCTLKDARRRDGVVVDGRGLGVFWTEGAAAWISSVLG</sequence>
<organism evidence="2">
    <name type="scientific">Zea mays</name>
    <name type="common">Maize</name>
    <dbReference type="NCBI Taxonomy" id="4577"/>
    <lineage>
        <taxon>Eukaryota</taxon>
        <taxon>Viridiplantae</taxon>
        <taxon>Streptophyta</taxon>
        <taxon>Embryophyta</taxon>
        <taxon>Tracheophyta</taxon>
        <taxon>Spermatophyta</taxon>
        <taxon>Magnoliopsida</taxon>
        <taxon>Liliopsida</taxon>
        <taxon>Poales</taxon>
        <taxon>Poaceae</taxon>
        <taxon>PACMAD clade</taxon>
        <taxon>Panicoideae</taxon>
        <taxon>Andropogonodae</taxon>
        <taxon>Andropogoneae</taxon>
        <taxon>Tripsacinae</taxon>
        <taxon>Zea</taxon>
    </lineage>
</organism>